<evidence type="ECO:0000313" key="3">
    <source>
        <dbReference type="Proteomes" id="UP001596405"/>
    </source>
</evidence>
<keyword evidence="3" id="KW-1185">Reference proteome</keyword>
<evidence type="ECO:0008006" key="4">
    <source>
        <dbReference type="Google" id="ProtNLM"/>
    </source>
</evidence>
<reference evidence="3" key="1">
    <citation type="journal article" date="2019" name="Int. J. Syst. Evol. Microbiol.">
        <title>The Global Catalogue of Microorganisms (GCM) 10K type strain sequencing project: providing services to taxonomists for standard genome sequencing and annotation.</title>
        <authorList>
            <consortium name="The Broad Institute Genomics Platform"/>
            <consortium name="The Broad Institute Genome Sequencing Center for Infectious Disease"/>
            <person name="Wu L."/>
            <person name="Ma J."/>
        </authorList>
    </citation>
    <scope>NUCLEOTIDE SEQUENCE [LARGE SCALE GENOMIC DNA]</scope>
    <source>
        <strain evidence="3">CGMCC 4.7393</strain>
    </source>
</reference>
<proteinExistence type="predicted"/>
<dbReference type="Proteomes" id="UP001596405">
    <property type="component" value="Unassembled WGS sequence"/>
</dbReference>
<sequence length="269" mass="30377">MKTYLSKITFALFTVILFAGCNLDDPQPSPTGGYVLLSRVATTQGDSREFIYSAEGWLTRLVGNGYLALNENQTSTSNVTFDNLGRIATILTDGPELDTKNVYYYTTDHKLQKLEELIDNQVQSYHTFAYDAQKRLTTRISFYPDASSNSNTLRETNKSTFTYHTDGNLHVHTMYHKPSTSADWQLTQTMTYENYDTMIGVQHLTSGFLFTPSIILQKNNPGKVTTVLASGEQRVSNFTYQYNAQKLPVKKTTTPSTGNAFETVYTYQM</sequence>
<gene>
    <name evidence="2" type="ORF">ACFQHR_02540</name>
</gene>
<feature type="signal peptide" evidence="1">
    <location>
        <begin position="1"/>
        <end position="19"/>
    </location>
</feature>
<evidence type="ECO:0000256" key="1">
    <source>
        <dbReference type="SAM" id="SignalP"/>
    </source>
</evidence>
<accession>A0ABW2DIA8</accession>
<evidence type="ECO:0000313" key="2">
    <source>
        <dbReference type="EMBL" id="MFC6996481.1"/>
    </source>
</evidence>
<comment type="caution">
    <text evidence="2">The sequence shown here is derived from an EMBL/GenBank/DDBJ whole genome shotgun (WGS) entry which is preliminary data.</text>
</comment>
<protein>
    <recommendedName>
        <fullName evidence="4">DUF4595 domain-containing protein</fullName>
    </recommendedName>
</protein>
<dbReference type="EMBL" id="JBHSYQ010000003">
    <property type="protein sequence ID" value="MFC6996481.1"/>
    <property type="molecule type" value="Genomic_DNA"/>
</dbReference>
<name>A0ABW2DIA8_9BACT</name>
<dbReference type="RefSeq" id="WP_066625307.1">
    <property type="nucleotide sequence ID" value="NZ_JBHSYQ010000003.1"/>
</dbReference>
<dbReference type="PROSITE" id="PS51257">
    <property type="entry name" value="PROKAR_LIPOPROTEIN"/>
    <property type="match status" value="1"/>
</dbReference>
<keyword evidence="1" id="KW-0732">Signal</keyword>
<organism evidence="2 3">
    <name type="scientific">Rufibacter roseus</name>
    <dbReference type="NCBI Taxonomy" id="1567108"/>
    <lineage>
        <taxon>Bacteria</taxon>
        <taxon>Pseudomonadati</taxon>
        <taxon>Bacteroidota</taxon>
        <taxon>Cytophagia</taxon>
        <taxon>Cytophagales</taxon>
        <taxon>Hymenobacteraceae</taxon>
        <taxon>Rufibacter</taxon>
    </lineage>
</organism>
<dbReference type="Gene3D" id="2.180.10.10">
    <property type="entry name" value="RHS repeat-associated core"/>
    <property type="match status" value="1"/>
</dbReference>
<feature type="chain" id="PRO_5045810942" description="DUF4595 domain-containing protein" evidence="1">
    <location>
        <begin position="20"/>
        <end position="269"/>
    </location>
</feature>